<keyword evidence="3" id="KW-0805">Transcription regulation</keyword>
<evidence type="ECO:0000256" key="5">
    <source>
        <dbReference type="PROSITE-ProRule" id="PRU00169"/>
    </source>
</evidence>
<dbReference type="InterPro" id="IPR009057">
    <property type="entry name" value="Homeodomain-like_sf"/>
</dbReference>
<dbReference type="Gene3D" id="3.40.50.2300">
    <property type="match status" value="1"/>
</dbReference>
<keyword evidence="5" id="KW-0597">Phosphoprotein</keyword>
<dbReference type="Proteomes" id="UP001594288">
    <property type="component" value="Unassembled WGS sequence"/>
</dbReference>
<dbReference type="Pfam" id="PF25601">
    <property type="entry name" value="AAA_lid_14"/>
    <property type="match status" value="1"/>
</dbReference>
<dbReference type="PROSITE" id="PS50110">
    <property type="entry name" value="RESPONSE_REGULATORY"/>
    <property type="match status" value="1"/>
</dbReference>
<dbReference type="EMBL" id="JBHPEI010000082">
    <property type="protein sequence ID" value="MFC1800190.1"/>
    <property type="molecule type" value="Genomic_DNA"/>
</dbReference>
<dbReference type="SMART" id="SM00448">
    <property type="entry name" value="REC"/>
    <property type="match status" value="1"/>
</dbReference>
<evidence type="ECO:0000256" key="2">
    <source>
        <dbReference type="ARBA" id="ARBA00022840"/>
    </source>
</evidence>
<dbReference type="Gene3D" id="1.10.10.60">
    <property type="entry name" value="Homeodomain-like"/>
    <property type="match status" value="1"/>
</dbReference>
<reference evidence="8 9" key="1">
    <citation type="submission" date="2024-09" db="EMBL/GenBank/DDBJ databases">
        <authorList>
            <person name="D'Angelo T."/>
        </authorList>
    </citation>
    <scope>NUCLEOTIDE SEQUENCE [LARGE SCALE GENOMIC DNA]</scope>
    <source>
        <strain evidence="8">SAG AM-311-F02</strain>
    </source>
</reference>
<dbReference type="SMART" id="SM00382">
    <property type="entry name" value="AAA"/>
    <property type="match status" value="1"/>
</dbReference>
<dbReference type="Pfam" id="PF02954">
    <property type="entry name" value="HTH_8"/>
    <property type="match status" value="1"/>
</dbReference>
<dbReference type="CDD" id="cd00009">
    <property type="entry name" value="AAA"/>
    <property type="match status" value="1"/>
</dbReference>
<evidence type="ECO:0000259" key="7">
    <source>
        <dbReference type="PROSITE" id="PS50110"/>
    </source>
</evidence>
<sequence length="457" mass="52014">MSKKILIIDDRPEWIHKCAELFRESGYEVETLRDPLKALETFIRVKPDGVLLDIRMPDKDGFEVLKEIRKRDKHVGIVMLSAYGEADTVVKAMKLGADYFVEKSSDPRKVLIVVEKELKHKAMELELVNLKSETDPAPSTLDDIIGESEAIMWVKRLIEEAAKDDETVLITGETGVGKDLAASAIHNASARRAKPFHNMRCPSIPSHLFETAVFGHEKGAFTGADSLKKGILENVEGGTVFLNEFVKIPTYVQATLLGLLDGGDFSRVGSASKVLRSNVRFIAATNKKIREVLDTGELMEDLLYRLHHHRIQIPPLRERVKDIMPLAKHFIDLEARKRGRPVVEISDKSRDILMDYSWPGNIRQLRQLMVNVVQAGSEEPIRGYAFLEDPDGLYVRGHRPGKLKEDLKRDKKDIEKHKIVQALRRFEGNRTKAAAHLGISYRTLMYRMKEYKLRELY</sequence>
<evidence type="ECO:0000256" key="1">
    <source>
        <dbReference type="ARBA" id="ARBA00022741"/>
    </source>
</evidence>
<keyword evidence="1" id="KW-0547">Nucleotide-binding</keyword>
<dbReference type="SUPFAM" id="SSF52172">
    <property type="entry name" value="CheY-like"/>
    <property type="match status" value="1"/>
</dbReference>
<organism evidence="8 9">
    <name type="scientific">Eiseniibacteriota bacterium</name>
    <dbReference type="NCBI Taxonomy" id="2212470"/>
    <lineage>
        <taxon>Bacteria</taxon>
        <taxon>Candidatus Eiseniibacteriota</taxon>
    </lineage>
</organism>
<dbReference type="InterPro" id="IPR003593">
    <property type="entry name" value="AAA+_ATPase"/>
</dbReference>
<comment type="caution">
    <text evidence="8">The sequence shown here is derived from an EMBL/GenBank/DDBJ whole genome shotgun (WGS) entry which is preliminary data.</text>
</comment>
<gene>
    <name evidence="8" type="ORF">ACFL2Z_04695</name>
</gene>
<accession>A0ABV6YQ42</accession>
<protein>
    <submittedName>
        <fullName evidence="8">Sigma-54-dependent transcriptional regulator</fullName>
    </submittedName>
</protein>
<evidence type="ECO:0000259" key="6">
    <source>
        <dbReference type="PROSITE" id="PS50045"/>
    </source>
</evidence>
<dbReference type="SUPFAM" id="SSF52540">
    <property type="entry name" value="P-loop containing nucleoside triphosphate hydrolases"/>
    <property type="match status" value="1"/>
</dbReference>
<dbReference type="PANTHER" id="PTHR32071:SF121">
    <property type="entry name" value="SIGMA L-DEPENDENT TRANSCRIPTIONAL REGULATOR YQIR-RELATED"/>
    <property type="match status" value="1"/>
</dbReference>
<proteinExistence type="predicted"/>
<feature type="modified residue" description="4-aspartylphosphate" evidence="5">
    <location>
        <position position="53"/>
    </location>
</feature>
<dbReference type="InterPro" id="IPR058031">
    <property type="entry name" value="AAA_lid_NorR"/>
</dbReference>
<dbReference type="Gene3D" id="3.40.50.300">
    <property type="entry name" value="P-loop containing nucleotide triphosphate hydrolases"/>
    <property type="match status" value="1"/>
</dbReference>
<keyword evidence="2" id="KW-0067">ATP-binding</keyword>
<keyword evidence="4" id="KW-0804">Transcription</keyword>
<dbReference type="PRINTS" id="PR01590">
    <property type="entry name" value="HTHFIS"/>
</dbReference>
<dbReference type="Pfam" id="PF00072">
    <property type="entry name" value="Response_reg"/>
    <property type="match status" value="1"/>
</dbReference>
<dbReference type="Gene3D" id="1.10.8.60">
    <property type="match status" value="1"/>
</dbReference>
<feature type="domain" description="Response regulatory" evidence="7">
    <location>
        <begin position="4"/>
        <end position="118"/>
    </location>
</feature>
<feature type="domain" description="Sigma-54 factor interaction" evidence="6">
    <location>
        <begin position="144"/>
        <end position="374"/>
    </location>
</feature>
<evidence type="ECO:0000313" key="8">
    <source>
        <dbReference type="EMBL" id="MFC1800190.1"/>
    </source>
</evidence>
<dbReference type="PROSITE" id="PS50045">
    <property type="entry name" value="SIGMA54_INTERACT_4"/>
    <property type="match status" value="1"/>
</dbReference>
<dbReference type="CDD" id="cd00156">
    <property type="entry name" value="REC"/>
    <property type="match status" value="1"/>
</dbReference>
<evidence type="ECO:0000256" key="4">
    <source>
        <dbReference type="ARBA" id="ARBA00023163"/>
    </source>
</evidence>
<dbReference type="InterPro" id="IPR002078">
    <property type="entry name" value="Sigma_54_int"/>
</dbReference>
<evidence type="ECO:0000313" key="9">
    <source>
        <dbReference type="Proteomes" id="UP001594288"/>
    </source>
</evidence>
<dbReference type="Pfam" id="PF00158">
    <property type="entry name" value="Sigma54_activat"/>
    <property type="match status" value="1"/>
</dbReference>
<dbReference type="InterPro" id="IPR027417">
    <property type="entry name" value="P-loop_NTPase"/>
</dbReference>
<dbReference type="InterPro" id="IPR011006">
    <property type="entry name" value="CheY-like_superfamily"/>
</dbReference>
<dbReference type="SUPFAM" id="SSF46689">
    <property type="entry name" value="Homeodomain-like"/>
    <property type="match status" value="1"/>
</dbReference>
<name>A0ABV6YQ42_UNCEI</name>
<dbReference type="PANTHER" id="PTHR32071">
    <property type="entry name" value="TRANSCRIPTIONAL REGULATORY PROTEIN"/>
    <property type="match status" value="1"/>
</dbReference>
<dbReference type="InterPro" id="IPR002197">
    <property type="entry name" value="HTH_Fis"/>
</dbReference>
<keyword evidence="9" id="KW-1185">Reference proteome</keyword>
<dbReference type="InterPro" id="IPR001789">
    <property type="entry name" value="Sig_transdc_resp-reg_receiver"/>
</dbReference>
<evidence type="ECO:0000256" key="3">
    <source>
        <dbReference type="ARBA" id="ARBA00023015"/>
    </source>
</evidence>